<dbReference type="AlphaFoldDB" id="A0A1G4JUG4"/>
<dbReference type="STRING" id="1266660.A0A1G4JUG4"/>
<dbReference type="Pfam" id="PF08583">
    <property type="entry name" value="Cmc1"/>
    <property type="match status" value="1"/>
</dbReference>
<organism evidence="4 5">
    <name type="scientific">Lachancea dasiensis</name>
    <dbReference type="NCBI Taxonomy" id="1072105"/>
    <lineage>
        <taxon>Eukaryota</taxon>
        <taxon>Fungi</taxon>
        <taxon>Dikarya</taxon>
        <taxon>Ascomycota</taxon>
        <taxon>Saccharomycotina</taxon>
        <taxon>Saccharomycetes</taxon>
        <taxon>Saccharomycetales</taxon>
        <taxon>Saccharomycetaceae</taxon>
        <taxon>Lachancea</taxon>
    </lineage>
</organism>
<evidence type="ECO:0000313" key="5">
    <source>
        <dbReference type="Proteomes" id="UP000190274"/>
    </source>
</evidence>
<comment type="similarity">
    <text evidence="1 3">Belongs to the CMC family.</text>
</comment>
<protein>
    <recommendedName>
        <fullName evidence="3">COX assembly mitochondrial protein</fullName>
    </recommendedName>
</protein>
<keyword evidence="5" id="KW-1185">Reference proteome</keyword>
<keyword evidence="3" id="KW-0472">Membrane</keyword>
<reference evidence="5" key="1">
    <citation type="submission" date="2016-03" db="EMBL/GenBank/DDBJ databases">
        <authorList>
            <person name="Devillers H."/>
        </authorList>
    </citation>
    <scope>NUCLEOTIDE SEQUENCE [LARGE SCALE GENOMIC DNA]</scope>
</reference>
<sequence length="109" mass="12703">MSDDLSSSTSRRLPIWVLGPREEKEARQNLKKFAYDQCSEYVKAMVECSKLHGLKIFPACQPQRDRMAGCILSYQGDSFLDQERDKIVQRKIGKLEQQLREQQETHAKK</sequence>
<dbReference type="GO" id="GO:0005507">
    <property type="term" value="F:copper ion binding"/>
    <property type="evidence" value="ECO:0007669"/>
    <property type="project" value="EnsemblFungi"/>
</dbReference>
<proteinExistence type="inferred from homology"/>
<keyword evidence="3" id="KW-0999">Mitochondrion inner membrane</keyword>
<keyword evidence="3" id="KW-0496">Mitochondrion</keyword>
<dbReference type="InterPro" id="IPR013892">
    <property type="entry name" value="Cyt_c_biogenesis_Cmc1-like"/>
</dbReference>
<evidence type="ECO:0000256" key="3">
    <source>
        <dbReference type="RuleBase" id="RU364104"/>
    </source>
</evidence>
<gene>
    <name evidence="4" type="ORF">LADA_0G09582G</name>
</gene>
<dbReference type="EMBL" id="LT598457">
    <property type="protein sequence ID" value="SCU94597.1"/>
    <property type="molecule type" value="Genomic_DNA"/>
</dbReference>
<dbReference type="GO" id="GO:0005743">
    <property type="term" value="C:mitochondrial inner membrane"/>
    <property type="evidence" value="ECO:0007669"/>
    <property type="project" value="UniProtKB-SubCell"/>
</dbReference>
<evidence type="ECO:0000313" key="4">
    <source>
        <dbReference type="EMBL" id="SCU94597.1"/>
    </source>
</evidence>
<dbReference type="GO" id="GO:0033617">
    <property type="term" value="P:mitochondrial respiratory chain complex IV assembly"/>
    <property type="evidence" value="ECO:0007669"/>
    <property type="project" value="EnsemblFungi"/>
</dbReference>
<comment type="function">
    <text evidence="3">Required for mitochondrial cytochrome c oxidase (COX) assembly and respiration.</text>
</comment>
<keyword evidence="3" id="KW-0143">Chaperone</keyword>
<dbReference type="OrthoDB" id="6224010at2759"/>
<accession>A0A1G4JUG4</accession>
<comment type="subcellular location">
    <subcellularLocation>
        <location evidence="3">Mitochondrion inner membrane</location>
    </subcellularLocation>
</comment>
<name>A0A1G4JUG4_9SACH</name>
<evidence type="ECO:0000256" key="2">
    <source>
        <dbReference type="ARBA" id="ARBA00023157"/>
    </source>
</evidence>
<keyword evidence="2" id="KW-1015">Disulfide bond</keyword>
<dbReference type="GO" id="GO:0005758">
    <property type="term" value="C:mitochondrial intermembrane space"/>
    <property type="evidence" value="ECO:0007669"/>
    <property type="project" value="EnsemblFungi"/>
</dbReference>
<dbReference type="Proteomes" id="UP000190274">
    <property type="component" value="Chromosome G"/>
</dbReference>
<evidence type="ECO:0000256" key="1">
    <source>
        <dbReference type="ARBA" id="ARBA00007347"/>
    </source>
</evidence>